<sequence length="953" mass="105257">MQLSSGNPTYESFYRQVDPGNTGKVGAAEAAQFLKKSGLSDSTLGQIWDLSDPERKGYLDKKGFFSALRLVASAQGGSDVSLNSLSQNISAPIPKFRDAGSPSLNITASAADSSWTIKPEDKAKYDGIFESLSPIGGLLSGDKVKPVLMNSNLPLDVLGKIWDLSDIDKDGHLDKDEFSVAMHLVYAAREKEPVPSTLPATLIPPHKRKKIAGALPGSVPVLPSSPFLLKENLRPTPALSKSSLGSSTNLSPSSSFKRSTPTPPQPQTHTQPFSDHWVVPAEDREQYEEIFELADSDFDGMVGGGEVKDIFMNSRLPQSVLAHIWSLADTQRTGKLTKEQFCLAMHLIQEKVKGVDPPQSLTPDMIPPSERGAVSTPILSGFTPSVVSELIPLTSLSRDSSSSVGLVEPTGIKDLDDINQEISQLQSEKRLLESEIRQKEEALRQRNSDVQEVQRDLERENVGLQELEHQKWDAQERLGEMEQQRAKLESTLDETKSKWQEENVKITSLQTQILSQESDVQMQEKEVSRTKTDLYCMEQEEQRLEESLHAGKAKLDSILKLLKTSQDEMDQTRSELSEIQDAQRELNKTIERFSKALNDSETSLADLDQLIAEESSTAGTKEDSLVKSRMAMFNSSGSQGLNADPFQSEDPFKSDPFSKADPFGGDPFQQSDPFKDPFANSDPFGESSSSQFKASPFSRRISQKSMSPKPKDSDPFAASDPFGSNSFGGKGSFADFSQMSKSSSSEPQSRKPTYPLPPPKKPGPQRPAPPPYGKNSGSGVHSQGFGAPAVRKTHTDRGPVSSSSTLPSAVNPSSAFTHFRSGRIAVQGFIVKGLVLPLFERHIRTEDPSPRPQRYRLRLTRPQRLHTLDLSEVRRSSWSGPNVRARERRRSESGGSAYKNNWTWSWLWLSVELKCPKHEAATFWIQSFIFQIKLSPQSHALPEDLSQVCCSNH</sequence>
<feature type="domain" description="EH" evidence="5">
    <location>
        <begin position="283"/>
        <end position="372"/>
    </location>
</feature>
<dbReference type="CDD" id="cd00052">
    <property type="entry name" value="EH"/>
    <property type="match status" value="3"/>
</dbReference>
<dbReference type="GO" id="GO:0006897">
    <property type="term" value="P:endocytosis"/>
    <property type="evidence" value="ECO:0007669"/>
    <property type="project" value="TreeGrafter"/>
</dbReference>
<dbReference type="SUPFAM" id="SSF57997">
    <property type="entry name" value="Tropomyosin"/>
    <property type="match status" value="1"/>
</dbReference>
<feature type="coiled-coil region" evidence="3">
    <location>
        <begin position="415"/>
        <end position="498"/>
    </location>
</feature>
<dbReference type="SUPFAM" id="SSF47473">
    <property type="entry name" value="EF-hand"/>
    <property type="match status" value="3"/>
</dbReference>
<dbReference type="PROSITE" id="PS00018">
    <property type="entry name" value="EF_HAND_1"/>
    <property type="match status" value="1"/>
</dbReference>
<evidence type="ECO:0008006" key="9">
    <source>
        <dbReference type="Google" id="ProtNLM"/>
    </source>
</evidence>
<feature type="region of interest" description="Disordered" evidence="4">
    <location>
        <begin position="238"/>
        <end position="275"/>
    </location>
</feature>
<dbReference type="Proteomes" id="UP001108240">
    <property type="component" value="Unplaced"/>
</dbReference>
<dbReference type="PANTHER" id="PTHR11216:SF69">
    <property type="entry name" value="EPIDERMAL GROWTH FACTOR RECEPTOR SUBSTRATE 15-LIKE 1"/>
    <property type="match status" value="1"/>
</dbReference>
<feature type="region of interest" description="Disordered" evidence="4">
    <location>
        <begin position="636"/>
        <end position="813"/>
    </location>
</feature>
<dbReference type="GO" id="GO:0005509">
    <property type="term" value="F:calcium ion binding"/>
    <property type="evidence" value="ECO:0007669"/>
    <property type="project" value="InterPro"/>
</dbReference>
<feature type="compositionally biased region" description="Polar residues" evidence="4">
    <location>
        <begin position="800"/>
        <end position="813"/>
    </location>
</feature>
<reference evidence="7" key="2">
    <citation type="submission" date="2025-09" db="UniProtKB">
        <authorList>
            <consortium name="Ensembl"/>
        </authorList>
    </citation>
    <scope>IDENTIFICATION</scope>
</reference>
<accession>A0A9J8BHF0</accession>
<organism evidence="7 8">
    <name type="scientific">Cyprinus carpio carpio</name>
    <dbReference type="NCBI Taxonomy" id="630221"/>
    <lineage>
        <taxon>Eukaryota</taxon>
        <taxon>Metazoa</taxon>
        <taxon>Chordata</taxon>
        <taxon>Craniata</taxon>
        <taxon>Vertebrata</taxon>
        <taxon>Euteleostomi</taxon>
        <taxon>Actinopterygii</taxon>
        <taxon>Neopterygii</taxon>
        <taxon>Teleostei</taxon>
        <taxon>Ostariophysi</taxon>
        <taxon>Cypriniformes</taxon>
        <taxon>Cyprinidae</taxon>
        <taxon>Cyprininae</taxon>
        <taxon>Cyprinus</taxon>
    </lineage>
</organism>
<dbReference type="Ensembl" id="ENSCCRT00000186857.1">
    <property type="protein sequence ID" value="ENSCCRP00000156612.1"/>
    <property type="gene ID" value="ENSCCRG00000081626.1"/>
</dbReference>
<feature type="compositionally biased region" description="Low complexity" evidence="4">
    <location>
        <begin position="239"/>
        <end position="255"/>
    </location>
</feature>
<dbReference type="GO" id="GO:0030132">
    <property type="term" value="C:clathrin coat of coated pit"/>
    <property type="evidence" value="ECO:0007669"/>
    <property type="project" value="TreeGrafter"/>
</dbReference>
<name>A0A9J8BHF0_CYPCA</name>
<feature type="compositionally biased region" description="Low complexity" evidence="4">
    <location>
        <begin position="687"/>
        <end position="698"/>
    </location>
</feature>
<reference evidence="7" key="1">
    <citation type="submission" date="2025-08" db="UniProtKB">
        <authorList>
            <consortium name="Ensembl"/>
        </authorList>
    </citation>
    <scope>IDENTIFICATION</scope>
</reference>
<dbReference type="PROSITE" id="PS50031">
    <property type="entry name" value="EH"/>
    <property type="match status" value="3"/>
</dbReference>
<feature type="compositionally biased region" description="Pro residues" evidence="4">
    <location>
        <begin position="754"/>
        <end position="772"/>
    </location>
</feature>
<dbReference type="GO" id="GO:0045296">
    <property type="term" value="F:cadherin binding"/>
    <property type="evidence" value="ECO:0007669"/>
    <property type="project" value="TreeGrafter"/>
</dbReference>
<keyword evidence="3" id="KW-0175">Coiled coil</keyword>
<proteinExistence type="predicted"/>
<protein>
    <recommendedName>
        <fullName evidence="9">Epidermal growth factor receptor substrate 15-like 1</fullName>
    </recommendedName>
</protein>
<feature type="domain" description="EH" evidence="5">
    <location>
        <begin position="6"/>
        <end position="94"/>
    </location>
</feature>
<dbReference type="PANTHER" id="PTHR11216">
    <property type="entry name" value="EH DOMAIN"/>
    <property type="match status" value="1"/>
</dbReference>
<evidence type="ECO:0000313" key="8">
    <source>
        <dbReference type="Proteomes" id="UP001108240"/>
    </source>
</evidence>
<feature type="domain" description="EF-hand" evidence="6">
    <location>
        <begin position="318"/>
        <end position="351"/>
    </location>
</feature>
<dbReference type="Pfam" id="PF12763">
    <property type="entry name" value="EH"/>
    <property type="match status" value="3"/>
</dbReference>
<evidence type="ECO:0000256" key="3">
    <source>
        <dbReference type="SAM" id="Coils"/>
    </source>
</evidence>
<dbReference type="GeneTree" id="ENSGT00940000155438"/>
<dbReference type="InterPro" id="IPR011992">
    <property type="entry name" value="EF-hand-dom_pair"/>
</dbReference>
<dbReference type="InterPro" id="IPR018247">
    <property type="entry name" value="EF_Hand_1_Ca_BS"/>
</dbReference>
<feature type="coiled-coil region" evidence="3">
    <location>
        <begin position="562"/>
        <end position="599"/>
    </location>
</feature>
<evidence type="ECO:0000256" key="4">
    <source>
        <dbReference type="SAM" id="MobiDB-lite"/>
    </source>
</evidence>
<evidence type="ECO:0000256" key="1">
    <source>
        <dbReference type="ARBA" id="ARBA00022723"/>
    </source>
</evidence>
<evidence type="ECO:0000259" key="6">
    <source>
        <dbReference type="PROSITE" id="PS50222"/>
    </source>
</evidence>
<dbReference type="AlphaFoldDB" id="A0A9J8BHF0"/>
<feature type="compositionally biased region" description="Low complexity" evidence="4">
    <location>
        <begin position="732"/>
        <end position="753"/>
    </location>
</feature>
<evidence type="ECO:0000313" key="7">
    <source>
        <dbReference type="Ensembl" id="ENSCCRP00000156612.1"/>
    </source>
</evidence>
<dbReference type="SMART" id="SM00027">
    <property type="entry name" value="EH"/>
    <property type="match status" value="3"/>
</dbReference>
<dbReference type="GO" id="GO:0016197">
    <property type="term" value="P:endosomal transport"/>
    <property type="evidence" value="ECO:0007669"/>
    <property type="project" value="TreeGrafter"/>
</dbReference>
<evidence type="ECO:0000256" key="2">
    <source>
        <dbReference type="ARBA" id="ARBA00022837"/>
    </source>
</evidence>
<dbReference type="OMA" id="AAMCLVQ"/>
<evidence type="ECO:0000259" key="5">
    <source>
        <dbReference type="PROSITE" id="PS50031"/>
    </source>
</evidence>
<dbReference type="Gene3D" id="1.10.238.10">
    <property type="entry name" value="EF-hand"/>
    <property type="match status" value="3"/>
</dbReference>
<feature type="domain" description="EH" evidence="5">
    <location>
        <begin position="121"/>
        <end position="209"/>
    </location>
</feature>
<dbReference type="InterPro" id="IPR000261">
    <property type="entry name" value="EH_dom"/>
</dbReference>
<dbReference type="PROSITE" id="PS50222">
    <property type="entry name" value="EF_HAND_2"/>
    <property type="match status" value="3"/>
</dbReference>
<keyword evidence="1" id="KW-0479">Metal-binding</keyword>
<dbReference type="InterPro" id="IPR002048">
    <property type="entry name" value="EF_hand_dom"/>
</dbReference>
<keyword evidence="8" id="KW-1185">Reference proteome</keyword>
<feature type="domain" description="EF-hand" evidence="6">
    <location>
        <begin position="282"/>
        <end position="317"/>
    </location>
</feature>
<keyword evidence="2" id="KW-0106">Calcium</keyword>
<dbReference type="SMART" id="SM00054">
    <property type="entry name" value="EFh"/>
    <property type="match status" value="4"/>
</dbReference>
<feature type="domain" description="EF-hand" evidence="6">
    <location>
        <begin position="153"/>
        <end position="188"/>
    </location>
</feature>